<dbReference type="EMBL" id="SUNJ01010501">
    <property type="protein sequence ID" value="TPP59599.1"/>
    <property type="molecule type" value="Genomic_DNA"/>
</dbReference>
<dbReference type="OrthoDB" id="294378at2759"/>
<proteinExistence type="predicted"/>
<evidence type="ECO:0000313" key="2">
    <source>
        <dbReference type="EMBL" id="TPP59599.1"/>
    </source>
</evidence>
<accession>A0A504YH90</accession>
<comment type="caution">
    <text evidence="2">The sequence shown here is derived from an EMBL/GenBank/DDBJ whole genome shotgun (WGS) entry which is preliminary data.</text>
</comment>
<keyword evidence="3" id="KW-1185">Reference proteome</keyword>
<gene>
    <name evidence="2" type="ORF">FGIG_12219</name>
</gene>
<protein>
    <submittedName>
        <fullName evidence="2">Uncharacterized protein</fullName>
    </submittedName>
</protein>
<reference evidence="2 3" key="1">
    <citation type="submission" date="2019-04" db="EMBL/GenBank/DDBJ databases">
        <title>Annotation for the trematode Fasciola gigantica.</title>
        <authorList>
            <person name="Choi Y.-J."/>
        </authorList>
    </citation>
    <scope>NUCLEOTIDE SEQUENCE [LARGE SCALE GENOMIC DNA]</scope>
    <source>
        <strain evidence="2">Uganda_cow_1</strain>
    </source>
</reference>
<name>A0A504YH90_FASGI</name>
<feature type="region of interest" description="Disordered" evidence="1">
    <location>
        <begin position="50"/>
        <end position="80"/>
    </location>
</feature>
<dbReference type="Proteomes" id="UP000316759">
    <property type="component" value="Unassembled WGS sequence"/>
</dbReference>
<sequence>MLTIRDAGMLRFLHASRSTTPVVLRYNSTKIEKPNEKEQQKATQQLRDFKINEEQVGFRSEPRETQGGDITSETCPNKESEIIQYTERKRTRASAQSFVHWTMNRMLHEMNVRKLPARRSSDTEPTFSSLLRHSTFVQLGNFEGREVSTALRKCVCLLGGILNFSL</sequence>
<organism evidence="2 3">
    <name type="scientific">Fasciola gigantica</name>
    <name type="common">Giant liver fluke</name>
    <dbReference type="NCBI Taxonomy" id="46835"/>
    <lineage>
        <taxon>Eukaryota</taxon>
        <taxon>Metazoa</taxon>
        <taxon>Spiralia</taxon>
        <taxon>Lophotrochozoa</taxon>
        <taxon>Platyhelminthes</taxon>
        <taxon>Trematoda</taxon>
        <taxon>Digenea</taxon>
        <taxon>Plagiorchiida</taxon>
        <taxon>Echinostomata</taxon>
        <taxon>Echinostomatoidea</taxon>
        <taxon>Fasciolidae</taxon>
        <taxon>Fasciola</taxon>
    </lineage>
</organism>
<evidence type="ECO:0000313" key="3">
    <source>
        <dbReference type="Proteomes" id="UP000316759"/>
    </source>
</evidence>
<dbReference type="AlphaFoldDB" id="A0A504YH90"/>
<evidence type="ECO:0000256" key="1">
    <source>
        <dbReference type="SAM" id="MobiDB-lite"/>
    </source>
</evidence>